<dbReference type="RefSeq" id="WP_013427647.1">
    <property type="nucleotide sequence ID" value="NC_014666.1"/>
</dbReference>
<reference evidence="2 3" key="1">
    <citation type="submission" date="2010-10" db="EMBL/GenBank/DDBJ databases">
        <title>Complete sequence of Frankia sp. EuI1c.</title>
        <authorList>
            <consortium name="US DOE Joint Genome Institute"/>
            <person name="Lucas S."/>
            <person name="Copeland A."/>
            <person name="Lapidus A."/>
            <person name="Cheng J.-F."/>
            <person name="Bruce D."/>
            <person name="Goodwin L."/>
            <person name="Pitluck S."/>
            <person name="Chertkov O."/>
            <person name="Detter J.C."/>
            <person name="Han C."/>
            <person name="Tapia R."/>
            <person name="Land M."/>
            <person name="Hauser L."/>
            <person name="Jeffries C."/>
            <person name="Kyrpides N."/>
            <person name="Ivanova N."/>
            <person name="Mikhailova N."/>
            <person name="Beauchemin N."/>
            <person name="Sen A."/>
            <person name="Sur S.A."/>
            <person name="Gtari M."/>
            <person name="Wall L."/>
            <person name="Tisa L."/>
            <person name="Woyke T."/>
        </authorList>
    </citation>
    <scope>NUCLEOTIDE SEQUENCE [LARGE SCALE GENOMIC DNA]</scope>
    <source>
        <strain evidence="3">DSM 45817 / CECT 9037 / EuI1c</strain>
    </source>
</reference>
<dbReference type="InParanoid" id="E3J9N3"/>
<sequence length="190" mass="20281">MARVNPLPPGQFPPEMHAALAAMVPPNPRHDMPAADGQPRPMGMLGTFAHHPELARAFFTFNGQVLLATTLTPRQREILVLRVAARRSCGYLWAEHIHLAAAAGLTAEDAAQISTGPAVSYFGHLDAALLTAVDEVLTAGTVTDETWSVLSAAFDVKQLLDVIFTIGAYETVASMLRSFGIEPDDPISPG</sequence>
<dbReference type="STRING" id="298654.FraEuI1c_6561"/>
<dbReference type="PANTHER" id="PTHR34846:SF5">
    <property type="entry name" value="CARBOXYMUCONOLACTONE DECARBOXYLASE-LIKE DOMAIN-CONTAINING PROTEIN"/>
    <property type="match status" value="1"/>
</dbReference>
<dbReference type="GO" id="GO:0051920">
    <property type="term" value="F:peroxiredoxin activity"/>
    <property type="evidence" value="ECO:0007669"/>
    <property type="project" value="InterPro"/>
</dbReference>
<dbReference type="HOGENOM" id="CLU_082760_2_1_11"/>
<feature type="domain" description="Carboxymuconolactone decarboxylase-like" evidence="1">
    <location>
        <begin position="52"/>
        <end position="122"/>
    </location>
</feature>
<name>E3J9N3_PSEI1</name>
<gene>
    <name evidence="2" type="ordered locus">FraEuI1c_6561</name>
</gene>
<dbReference type="Gene3D" id="1.20.1290.10">
    <property type="entry name" value="AhpD-like"/>
    <property type="match status" value="1"/>
</dbReference>
<dbReference type="AlphaFoldDB" id="E3J9N3"/>
<organism evidence="2 3">
    <name type="scientific">Pseudofrankia inefficax (strain DSM 45817 / CECT 9037 / DDB 130130 / EuI1c)</name>
    <name type="common">Frankia inefficax</name>
    <dbReference type="NCBI Taxonomy" id="298654"/>
    <lineage>
        <taxon>Bacteria</taxon>
        <taxon>Bacillati</taxon>
        <taxon>Actinomycetota</taxon>
        <taxon>Actinomycetes</taxon>
        <taxon>Frankiales</taxon>
        <taxon>Frankiaceae</taxon>
        <taxon>Pseudofrankia</taxon>
    </lineage>
</organism>
<dbReference type="InterPro" id="IPR003779">
    <property type="entry name" value="CMD-like"/>
</dbReference>
<dbReference type="eggNOG" id="COG2128">
    <property type="taxonomic scope" value="Bacteria"/>
</dbReference>
<dbReference type="EMBL" id="CP002299">
    <property type="protein sequence ID" value="ADP84536.1"/>
    <property type="molecule type" value="Genomic_DNA"/>
</dbReference>
<dbReference type="KEGG" id="fri:FraEuI1c_6561"/>
<dbReference type="OrthoDB" id="4704294at2"/>
<dbReference type="InterPro" id="IPR029032">
    <property type="entry name" value="AhpD-like"/>
</dbReference>
<dbReference type="Pfam" id="PF02627">
    <property type="entry name" value="CMD"/>
    <property type="match status" value="1"/>
</dbReference>
<evidence type="ECO:0000313" key="2">
    <source>
        <dbReference type="EMBL" id="ADP84536.1"/>
    </source>
</evidence>
<keyword evidence="3" id="KW-1185">Reference proteome</keyword>
<evidence type="ECO:0000259" key="1">
    <source>
        <dbReference type="Pfam" id="PF02627"/>
    </source>
</evidence>
<evidence type="ECO:0000313" key="3">
    <source>
        <dbReference type="Proteomes" id="UP000002484"/>
    </source>
</evidence>
<protein>
    <submittedName>
        <fullName evidence="2">Carboxymuconolactone decarboxylase</fullName>
    </submittedName>
</protein>
<dbReference type="PANTHER" id="PTHR34846">
    <property type="entry name" value="4-CARBOXYMUCONOLACTONE DECARBOXYLASE FAMILY PROTEIN (AFU_ORTHOLOGUE AFUA_6G11590)"/>
    <property type="match status" value="1"/>
</dbReference>
<dbReference type="SUPFAM" id="SSF69118">
    <property type="entry name" value="AhpD-like"/>
    <property type="match status" value="1"/>
</dbReference>
<proteinExistence type="predicted"/>
<dbReference type="Proteomes" id="UP000002484">
    <property type="component" value="Chromosome"/>
</dbReference>
<accession>E3J9N3</accession>